<dbReference type="Pfam" id="PF12966">
    <property type="entry name" value="AtpR"/>
    <property type="match status" value="1"/>
</dbReference>
<evidence type="ECO:0000313" key="3">
    <source>
        <dbReference type="Proteomes" id="UP000243904"/>
    </source>
</evidence>
<evidence type="ECO:0000313" key="2">
    <source>
        <dbReference type="EMBL" id="SDS51748.1"/>
    </source>
</evidence>
<dbReference type="EMBL" id="LT629750">
    <property type="protein sequence ID" value="SDS51748.1"/>
    <property type="molecule type" value="Genomic_DNA"/>
</dbReference>
<dbReference type="Proteomes" id="UP000243904">
    <property type="component" value="Chromosome I"/>
</dbReference>
<keyword evidence="1" id="KW-0812">Transmembrane</keyword>
<sequence length="101" mass="10794">MTSLSFASLSPGAMVLDLAGHFVAGLLLGLVYFRSLWWNARLFVAGERVVTTIGLMLGRFVLLGGLLTLVSFEGALPLLVMALGILIARSVFMRRVGEAAL</sequence>
<organism evidence="2 3">
    <name type="scientific">Bradyrhizobium canariense</name>
    <dbReference type="NCBI Taxonomy" id="255045"/>
    <lineage>
        <taxon>Bacteria</taxon>
        <taxon>Pseudomonadati</taxon>
        <taxon>Pseudomonadota</taxon>
        <taxon>Alphaproteobacteria</taxon>
        <taxon>Hyphomicrobiales</taxon>
        <taxon>Nitrobacteraceae</taxon>
        <taxon>Bradyrhizobium</taxon>
    </lineage>
</organism>
<keyword evidence="1" id="KW-0472">Membrane</keyword>
<reference evidence="3" key="1">
    <citation type="submission" date="2016-10" db="EMBL/GenBank/DDBJ databases">
        <authorList>
            <person name="Varghese N."/>
            <person name="Submissions S."/>
        </authorList>
    </citation>
    <scope>NUCLEOTIDE SEQUENCE [LARGE SCALE GENOMIC DNA]</scope>
    <source>
        <strain evidence="3">GAS369</strain>
    </source>
</reference>
<evidence type="ECO:0000256" key="1">
    <source>
        <dbReference type="SAM" id="Phobius"/>
    </source>
</evidence>
<gene>
    <name evidence="2" type="ORF">SAMN05444158_2300</name>
</gene>
<protein>
    <submittedName>
        <fullName evidence="2">F1/F0 ATPase, subunit 2</fullName>
    </submittedName>
</protein>
<dbReference type="AlphaFoldDB" id="A0A1H1SV56"/>
<name>A0A1H1SV56_9BRAD</name>
<feature type="transmembrane region" description="Helical" evidence="1">
    <location>
        <begin position="18"/>
        <end position="37"/>
    </location>
</feature>
<accession>A0A1H1SV56</accession>
<keyword evidence="3" id="KW-1185">Reference proteome</keyword>
<feature type="transmembrane region" description="Helical" evidence="1">
    <location>
        <begin position="75"/>
        <end position="92"/>
    </location>
</feature>
<feature type="transmembrane region" description="Helical" evidence="1">
    <location>
        <begin position="49"/>
        <end position="69"/>
    </location>
</feature>
<proteinExistence type="predicted"/>
<keyword evidence="1" id="KW-1133">Transmembrane helix</keyword>
<dbReference type="InterPro" id="IPR017581">
    <property type="entry name" value="AtpR-like"/>
</dbReference>